<proteinExistence type="predicted"/>
<protein>
    <submittedName>
        <fullName evidence="1">Coat protein</fullName>
    </submittedName>
</protein>
<organism evidence="1 2">
    <name type="scientific">ssRNA phage ESO002</name>
    <dbReference type="NCBI Taxonomy" id="2786009"/>
    <lineage>
        <taxon>Viruses</taxon>
        <taxon>Riboviria</taxon>
        <taxon>Orthornavirae</taxon>
        <taxon>Lenarviricota</taxon>
        <taxon>Leviviricetes</taxon>
        <taxon>Timlovirales</taxon>
        <taxon>Steitzviridae</taxon>
        <taxon>Hodnevirus</taxon>
        <taxon>Hodnevirus paludicola</taxon>
        <taxon>Gredihovirus paludicola</taxon>
    </lineage>
</organism>
<dbReference type="RefSeq" id="YP_010770556.1">
    <property type="nucleotide sequence ID" value="NC_074323.1"/>
</dbReference>
<name>A0A8S5KXP6_9VIRU</name>
<reference evidence="1" key="1">
    <citation type="submission" date="2020-09" db="EMBL/GenBank/DDBJ databases">
        <title>Leviviricetes taxonomy.</title>
        <authorList>
            <person name="Stockdale S.R."/>
            <person name="Callanan J."/>
            <person name="Adriaenssens E.M."/>
            <person name="Kuhn J.H."/>
            <person name="Rumnieks J."/>
            <person name="Shkoporov A."/>
            <person name="Draper L.A."/>
            <person name="Ross P."/>
            <person name="Hill C."/>
        </authorList>
    </citation>
    <scope>NUCLEOTIDE SEQUENCE</scope>
</reference>
<dbReference type="GeneID" id="80400014"/>
<gene>
    <name evidence="1" type="primary">ESO002_2</name>
</gene>
<keyword evidence="1" id="KW-0167">Capsid protein</keyword>
<accession>A0A8S5KXP6</accession>
<dbReference type="Proteomes" id="UP000676882">
    <property type="component" value="Segment"/>
</dbReference>
<dbReference type="KEGG" id="vg:80400014"/>
<keyword evidence="1" id="KW-0946">Virion</keyword>
<evidence type="ECO:0000313" key="1">
    <source>
        <dbReference type="EMBL" id="DAD49924.1"/>
    </source>
</evidence>
<evidence type="ECO:0000313" key="2">
    <source>
        <dbReference type="Proteomes" id="UP000676882"/>
    </source>
</evidence>
<sequence>MAFADPQSVVIPVIGTVAPARTSSGANAGTFKTNDGNVTLDFGHIYGKRTRRTVRLTHRKVAADPLLTSQNLEYSMSAYLVVDVPKVGYTVAEAKQIVDGLVAYLTISTGANVTKLLGGEN</sequence>
<keyword evidence="2" id="KW-1185">Reference proteome</keyword>
<dbReference type="GO" id="GO:0019028">
    <property type="term" value="C:viral capsid"/>
    <property type="evidence" value="ECO:0007669"/>
    <property type="project" value="UniProtKB-KW"/>
</dbReference>
<dbReference type="EMBL" id="BK013381">
    <property type="protein sequence ID" value="DAD49924.1"/>
    <property type="molecule type" value="Genomic_RNA"/>
</dbReference>